<gene>
    <name evidence="2" type="ORF">PCASD_06864</name>
</gene>
<feature type="region of interest" description="Disordered" evidence="1">
    <location>
        <begin position="1"/>
        <end position="133"/>
    </location>
</feature>
<dbReference type="EMBL" id="PGCI01000075">
    <property type="protein sequence ID" value="PLW42783.1"/>
    <property type="molecule type" value="Genomic_DNA"/>
</dbReference>
<dbReference type="AlphaFoldDB" id="A0A2N5UYH3"/>
<organism evidence="2 3">
    <name type="scientific">Puccinia coronata f. sp. avenae</name>
    <dbReference type="NCBI Taxonomy" id="200324"/>
    <lineage>
        <taxon>Eukaryota</taxon>
        <taxon>Fungi</taxon>
        <taxon>Dikarya</taxon>
        <taxon>Basidiomycota</taxon>
        <taxon>Pucciniomycotina</taxon>
        <taxon>Pucciniomycetes</taxon>
        <taxon>Pucciniales</taxon>
        <taxon>Pucciniaceae</taxon>
        <taxon>Puccinia</taxon>
    </lineage>
</organism>
<feature type="compositionally biased region" description="Polar residues" evidence="1">
    <location>
        <begin position="88"/>
        <end position="110"/>
    </location>
</feature>
<accession>A0A2N5UYH3</accession>
<comment type="caution">
    <text evidence="2">The sequence shown here is derived from an EMBL/GenBank/DDBJ whole genome shotgun (WGS) entry which is preliminary data.</text>
</comment>
<protein>
    <submittedName>
        <fullName evidence="2">Uncharacterized protein</fullName>
    </submittedName>
</protein>
<feature type="compositionally biased region" description="Polar residues" evidence="1">
    <location>
        <begin position="49"/>
        <end position="60"/>
    </location>
</feature>
<feature type="compositionally biased region" description="Polar residues" evidence="1">
    <location>
        <begin position="14"/>
        <end position="27"/>
    </location>
</feature>
<proteinExistence type="predicted"/>
<sequence>MVYKLKADKGLGQTPASTPVGTSNHLNPTELRRAIGNIWRPDVKDDQTARQVTDAPNATSGDVWEDDKLSTTEDDTPQPDHSTKMDIPTSSGYNKLSTTEGGSPNPTQLAANDPVNPDVPAAGITNPNGPVKDPQPPVIPWPVDDPPIPIYTLSSPPPPVSYTLEDFLKDCPISANNQHTQMILQRHQINQWTHLKKSDEAELIDMGLDKGLACALCEGERACRNHY</sequence>
<evidence type="ECO:0000313" key="2">
    <source>
        <dbReference type="EMBL" id="PLW42783.1"/>
    </source>
</evidence>
<reference evidence="2 3" key="1">
    <citation type="submission" date="2017-11" db="EMBL/GenBank/DDBJ databases">
        <title>De novo assembly and phasing of dikaryotic genomes from two isolates of Puccinia coronata f. sp. avenae, the causal agent of oat crown rust.</title>
        <authorList>
            <person name="Miller M.E."/>
            <person name="Zhang Y."/>
            <person name="Omidvar V."/>
            <person name="Sperschneider J."/>
            <person name="Schwessinger B."/>
            <person name="Raley C."/>
            <person name="Palmer J.M."/>
            <person name="Garnica D."/>
            <person name="Upadhyaya N."/>
            <person name="Rathjen J."/>
            <person name="Taylor J.M."/>
            <person name="Park R.F."/>
            <person name="Dodds P.N."/>
            <person name="Hirsch C.D."/>
            <person name="Kianian S.F."/>
            <person name="Figueroa M."/>
        </authorList>
    </citation>
    <scope>NUCLEOTIDE SEQUENCE [LARGE SCALE GENOMIC DNA]</scope>
    <source>
        <strain evidence="2">12SD80</strain>
    </source>
</reference>
<name>A0A2N5UYH3_9BASI</name>
<evidence type="ECO:0000256" key="1">
    <source>
        <dbReference type="SAM" id="MobiDB-lite"/>
    </source>
</evidence>
<dbReference type="Proteomes" id="UP000235392">
    <property type="component" value="Unassembled WGS sequence"/>
</dbReference>
<evidence type="ECO:0000313" key="3">
    <source>
        <dbReference type="Proteomes" id="UP000235392"/>
    </source>
</evidence>